<dbReference type="InterPro" id="IPR029000">
    <property type="entry name" value="Cyclophilin-like_dom_sf"/>
</dbReference>
<dbReference type="PROSITE" id="PS50072">
    <property type="entry name" value="CSA_PPIASE_2"/>
    <property type="match status" value="1"/>
</dbReference>
<evidence type="ECO:0000259" key="5">
    <source>
        <dbReference type="PROSITE" id="PS50072"/>
    </source>
</evidence>
<comment type="caution">
    <text evidence="6">The sequence shown here is derived from an EMBL/GenBank/DDBJ whole genome shotgun (WGS) entry which is preliminary data.</text>
</comment>
<keyword evidence="7" id="KW-1185">Reference proteome</keyword>
<dbReference type="InterPro" id="IPR044665">
    <property type="entry name" value="E_coli_cyclophilin_A-like"/>
</dbReference>
<dbReference type="Proteomes" id="UP001234343">
    <property type="component" value="Unassembled WGS sequence"/>
</dbReference>
<dbReference type="SUPFAM" id="SSF50891">
    <property type="entry name" value="Cyclophilin-like"/>
    <property type="match status" value="1"/>
</dbReference>
<feature type="domain" description="PPIase cyclophilin-type" evidence="5">
    <location>
        <begin position="36"/>
        <end position="231"/>
    </location>
</feature>
<dbReference type="GO" id="GO:0003755">
    <property type="term" value="F:peptidyl-prolyl cis-trans isomerase activity"/>
    <property type="evidence" value="ECO:0007669"/>
    <property type="project" value="UniProtKB-EC"/>
</dbReference>
<evidence type="ECO:0000313" key="7">
    <source>
        <dbReference type="Proteomes" id="UP001234343"/>
    </source>
</evidence>
<dbReference type="PANTHER" id="PTHR43246">
    <property type="entry name" value="PEPTIDYL-PROLYL CIS-TRANS ISOMERASE CYP38, CHLOROPLASTIC"/>
    <property type="match status" value="1"/>
</dbReference>
<dbReference type="InterPro" id="IPR002130">
    <property type="entry name" value="Cyclophilin-type_PPIase_dom"/>
</dbReference>
<gene>
    <name evidence="6" type="ORF">QTP81_10525</name>
</gene>
<dbReference type="Gene3D" id="2.40.100.10">
    <property type="entry name" value="Cyclophilin-like"/>
    <property type="match status" value="1"/>
</dbReference>
<organism evidence="6 7">
    <name type="scientific">Alteromonas arenosi</name>
    <dbReference type="NCBI Taxonomy" id="3055817"/>
    <lineage>
        <taxon>Bacteria</taxon>
        <taxon>Pseudomonadati</taxon>
        <taxon>Pseudomonadota</taxon>
        <taxon>Gammaproteobacteria</taxon>
        <taxon>Alteromonadales</taxon>
        <taxon>Alteromonadaceae</taxon>
        <taxon>Alteromonas/Salinimonas group</taxon>
        <taxon>Alteromonas</taxon>
    </lineage>
</organism>
<dbReference type="RefSeq" id="WP_289365346.1">
    <property type="nucleotide sequence ID" value="NZ_JAUCBP010000007.1"/>
</dbReference>
<evidence type="ECO:0000256" key="2">
    <source>
        <dbReference type="ARBA" id="ARBA00023110"/>
    </source>
</evidence>
<sequence length="292" mass="32304">MIIKQLKTLLLGLCLLLPIHLTLAEQPQPEYEVLDNANLVYLNTTAGLVVIEVNHRFAPKHAQRFKDLVKSGFYDGLDFYRVIDGFVAQGGDVSGEKESAFRSTLPAEYTLPVDSKAVVFEVVQSPEFLAAQTGFAHGFPAGRSFNDKQQWLLHCPGAVAMARGVKADSATTDFYIVIGQAPRHLDRNMSIFGQVVYGMANVQSIKRGDAAVNGGVIDNETERTRIISASIGSDLPADEQMSLERLHFASLAFQSRLRSARTLDNEFFHYKGTGNLDVCYYRPTVRVRASED</sequence>
<keyword evidence="2" id="KW-0697">Rotamase</keyword>
<protein>
    <recommendedName>
        <fullName evidence="1">peptidylprolyl isomerase</fullName>
        <ecNumber evidence="1">5.2.1.8</ecNumber>
    </recommendedName>
</protein>
<dbReference type="CDD" id="cd00317">
    <property type="entry name" value="cyclophilin"/>
    <property type="match status" value="1"/>
</dbReference>
<name>A0ABT7SXX5_9ALTE</name>
<evidence type="ECO:0000256" key="3">
    <source>
        <dbReference type="ARBA" id="ARBA00023235"/>
    </source>
</evidence>
<reference evidence="6 7" key="1">
    <citation type="submission" date="2023-06" db="EMBL/GenBank/DDBJ databases">
        <title>Alteromonas sp. ASW11-36 isolated from intertidal sand.</title>
        <authorList>
            <person name="Li Y."/>
        </authorList>
    </citation>
    <scope>NUCLEOTIDE SEQUENCE [LARGE SCALE GENOMIC DNA]</scope>
    <source>
        <strain evidence="6 7">ASW11-36</strain>
    </source>
</reference>
<feature type="chain" id="PRO_5046233999" description="peptidylprolyl isomerase" evidence="4">
    <location>
        <begin position="25"/>
        <end position="292"/>
    </location>
</feature>
<evidence type="ECO:0000313" key="6">
    <source>
        <dbReference type="EMBL" id="MDM7861033.1"/>
    </source>
</evidence>
<dbReference type="EMBL" id="JAUCBP010000007">
    <property type="protein sequence ID" value="MDM7861033.1"/>
    <property type="molecule type" value="Genomic_DNA"/>
</dbReference>
<proteinExistence type="predicted"/>
<keyword evidence="3 6" id="KW-0413">Isomerase</keyword>
<dbReference type="Pfam" id="PF00160">
    <property type="entry name" value="Pro_isomerase"/>
    <property type="match status" value="1"/>
</dbReference>
<keyword evidence="4" id="KW-0732">Signal</keyword>
<accession>A0ABT7SXX5</accession>
<feature type="signal peptide" evidence="4">
    <location>
        <begin position="1"/>
        <end position="24"/>
    </location>
</feature>
<dbReference type="EC" id="5.2.1.8" evidence="1"/>
<evidence type="ECO:0000256" key="4">
    <source>
        <dbReference type="SAM" id="SignalP"/>
    </source>
</evidence>
<evidence type="ECO:0000256" key="1">
    <source>
        <dbReference type="ARBA" id="ARBA00013194"/>
    </source>
</evidence>